<keyword evidence="2" id="KW-1185">Reference proteome</keyword>
<accession>A0A248JVW9</accession>
<dbReference type="AlphaFoldDB" id="A0A248JVW9"/>
<sequence length="715" mass="73669">MTISRVSTYGSYLSMLNGINGNSTSLAELQQQFNTGIKSQDLSAYGTQANQLLALKAQYAQRTGYSSAITAATTQVNATETALSSMQKIVSNLLSSANIPAGAGNPTISAVTSSNSGNLGLSVDTTKSVFNAAATYTVSAVPSNSGKIGSYDVTVSDGMGGVSTKTLNLTTIPPDDGQQTFEMTGGPGDGSTIALDINQLKGTGSATFSVGYPDLSAPKALLQGALTQLSSLLNTKAGDRYIFAGSRYDTQPVGDLSATKQVTKMTFKGTLGVAGDTYEMYVGDKRYTYTTTGSETSPSDILNGLASQVNGPNQTAILNGQKPNPPVVASVSGNVMTLTGMDAGYTFTAQSNVYSQPGYNNTESGAATPAAAYTPATNDGQDAIYAQFMTQPAIAADPTAVPPVTGQQQIDQVNLSGASVDVGDVFTITMGNRNTVNVTSDDANPANNISYDKVSGPTTYSYVMTAGDIAAAKADPNGPMNYVANKLAGVINTDPQRSADAVVTANPPLGAQLTLTGTGTQRFATTATVQNNTNQNSFTTNTLDPFQDASSFSTTITSPPSLAVYDTQYTSGAQSTAAFASSTLNVDDSTTATYGVSSNDPAIQNLIIGIKQMLSAVSNPGSYTAMMSTARSTIVQAQGQIRQLDASTVNAQSVLGTAATNHKNAMDDIQNQIANIQNVDPTTVAAQLQAALNQQQGAYTVAGKIASLSLVNFLS</sequence>
<name>A0A248JVW9_9PROT</name>
<evidence type="ECO:0000313" key="2">
    <source>
        <dbReference type="Proteomes" id="UP000197153"/>
    </source>
</evidence>
<dbReference type="Proteomes" id="UP000197153">
    <property type="component" value="Chromosome 2"/>
</dbReference>
<reference evidence="1 2" key="1">
    <citation type="submission" date="2017-06" db="EMBL/GenBank/DDBJ databases">
        <title>Complete genome sequence of Nitrospirillum amazonense strain CBAmC, an endophytic nitrogen-fixing and plant growth-promoting bacterium, isolated from sugarcane.</title>
        <authorList>
            <person name="Schwab S."/>
            <person name="dos Santos Teixeira K.R."/>
            <person name="Simoes Araujo J.L."/>
            <person name="Soares Vidal M."/>
            <person name="Borges de Freitas H.R."/>
            <person name="Rivello Crivelaro A.L."/>
            <person name="Bueno de Camargo Nunes A."/>
            <person name="dos Santos C.M."/>
            <person name="Palmeira da Silva Rosa D."/>
            <person name="da Silva Padilha D."/>
            <person name="da Silva E."/>
            <person name="Araujo Terra L."/>
            <person name="Soares Mendes V."/>
            <person name="Farinelli L."/>
            <person name="Magalhaes Cruz L."/>
            <person name="Baldani J.I."/>
        </authorList>
    </citation>
    <scope>NUCLEOTIDE SEQUENCE [LARGE SCALE GENOMIC DNA]</scope>
    <source>
        <strain evidence="1 2">CBAmC</strain>
    </source>
</reference>
<dbReference type="SUPFAM" id="SSF64518">
    <property type="entry name" value="Phase 1 flagellin"/>
    <property type="match status" value="2"/>
</dbReference>
<dbReference type="RefSeq" id="WP_088873279.1">
    <property type="nucleotide sequence ID" value="NZ_CP022111.1"/>
</dbReference>
<evidence type="ECO:0008006" key="3">
    <source>
        <dbReference type="Google" id="ProtNLM"/>
    </source>
</evidence>
<organism evidence="1 2">
    <name type="scientific">Nitrospirillum viridazoti CBAmc</name>
    <dbReference type="NCBI Taxonomy" id="1441467"/>
    <lineage>
        <taxon>Bacteria</taxon>
        <taxon>Pseudomonadati</taxon>
        <taxon>Pseudomonadota</taxon>
        <taxon>Alphaproteobacteria</taxon>
        <taxon>Rhodospirillales</taxon>
        <taxon>Azospirillaceae</taxon>
        <taxon>Nitrospirillum</taxon>
        <taxon>Nitrospirillum viridazoti</taxon>
    </lineage>
</organism>
<dbReference type="EMBL" id="CP022111">
    <property type="protein sequence ID" value="ASG22729.1"/>
    <property type="molecule type" value="Genomic_DNA"/>
</dbReference>
<proteinExistence type="predicted"/>
<protein>
    <recommendedName>
        <fullName evidence="3">Flagellin N-terminal domain-containing protein</fullName>
    </recommendedName>
</protein>
<evidence type="ECO:0000313" key="1">
    <source>
        <dbReference type="EMBL" id="ASG22729.1"/>
    </source>
</evidence>
<dbReference type="KEGG" id="nao:Y958_17615"/>
<gene>
    <name evidence="1" type="ORF">Y958_17615</name>
</gene>